<reference evidence="2 3" key="1">
    <citation type="submission" date="2021-08" db="EMBL/GenBank/DDBJ databases">
        <title>The highly contiguous genome resource for Trichoderma semiorbis FJ059, a fungal antagonistic to plant pathogens.</title>
        <authorList>
            <person name="Liu T."/>
        </authorList>
    </citation>
    <scope>NUCLEOTIDE SEQUENCE [LARGE SCALE GENOMIC DNA]</scope>
    <source>
        <strain evidence="2 3">FJ059</strain>
    </source>
</reference>
<comment type="caution">
    <text evidence="2">The sequence shown here is derived from an EMBL/GenBank/DDBJ whole genome shotgun (WGS) entry which is preliminary data.</text>
</comment>
<keyword evidence="1" id="KW-0472">Membrane</keyword>
<feature type="transmembrane region" description="Helical" evidence="1">
    <location>
        <begin position="265"/>
        <end position="288"/>
    </location>
</feature>
<organism evidence="2 3">
    <name type="scientific">Trichoderma semiorbis</name>
    <dbReference type="NCBI Taxonomy" id="1491008"/>
    <lineage>
        <taxon>Eukaryota</taxon>
        <taxon>Fungi</taxon>
        <taxon>Dikarya</taxon>
        <taxon>Ascomycota</taxon>
        <taxon>Pezizomycotina</taxon>
        <taxon>Sordariomycetes</taxon>
        <taxon>Hypocreomycetidae</taxon>
        <taxon>Hypocreales</taxon>
        <taxon>Hypocreaceae</taxon>
        <taxon>Trichoderma</taxon>
    </lineage>
</organism>
<evidence type="ECO:0000313" key="2">
    <source>
        <dbReference type="EMBL" id="KAH0522695.1"/>
    </source>
</evidence>
<accession>A0A9P8KLY6</accession>
<keyword evidence="3" id="KW-1185">Reference proteome</keyword>
<dbReference type="AlphaFoldDB" id="A0A9P8KLY6"/>
<proteinExistence type="predicted"/>
<keyword evidence="1" id="KW-1133">Transmembrane helix</keyword>
<sequence>MVSEETKKKAGSFGNEANSFVTQSHNLKEGMLIINLWHAGRRVVLLVTTPMGLSFELIARYTGFQAPQSPPVDWSSHDNSALPDLASRLKFTTHYALCVIDCKIWESTSVSLLEKFREARFWDHPGDYTMMAPSRSSRSNSSGIPVSVNACAIWSEEDIRYIDSGEVIGQTNMSNGEITRDYINLRQDWKYMPVYWNCHDLAIRLAYIIIQPSMYVLRILKELMSLLHRACYNEMGWDSSTVFNVGVSGWTAAALGGLVSVPPLAIAGAGVFMAAWSVGFFGGFAVMAKRRARYQFMIKLEEKFPQLRLLHD</sequence>
<name>A0A9P8KLY6_9HYPO</name>
<protein>
    <submittedName>
        <fullName evidence="2">Uncharacterized protein</fullName>
    </submittedName>
</protein>
<evidence type="ECO:0000313" key="3">
    <source>
        <dbReference type="Proteomes" id="UP000826573"/>
    </source>
</evidence>
<dbReference type="Proteomes" id="UP000826573">
    <property type="component" value="Unassembled WGS sequence"/>
</dbReference>
<gene>
    <name evidence="2" type="ORF">TsFJ059_006500</name>
</gene>
<feature type="transmembrane region" description="Helical" evidence="1">
    <location>
        <begin position="241"/>
        <end position="259"/>
    </location>
</feature>
<keyword evidence="1" id="KW-0812">Transmembrane</keyword>
<dbReference type="EMBL" id="JAIMJC010000007">
    <property type="protein sequence ID" value="KAH0522695.1"/>
    <property type="molecule type" value="Genomic_DNA"/>
</dbReference>
<evidence type="ECO:0000256" key="1">
    <source>
        <dbReference type="SAM" id="Phobius"/>
    </source>
</evidence>